<evidence type="ECO:0000313" key="1">
    <source>
        <dbReference type="EMBL" id="TDQ44811.1"/>
    </source>
</evidence>
<keyword evidence="2" id="KW-1185">Reference proteome</keyword>
<gene>
    <name evidence="1" type="ORF">DFR43_102154</name>
</gene>
<organism evidence="1 2">
    <name type="scientific">Tepidicella xavieri</name>
    <dbReference type="NCBI Taxonomy" id="360241"/>
    <lineage>
        <taxon>Bacteria</taxon>
        <taxon>Pseudomonadati</taxon>
        <taxon>Pseudomonadota</taxon>
        <taxon>Betaproteobacteria</taxon>
        <taxon>Burkholderiales</taxon>
        <taxon>Tepidicella</taxon>
    </lineage>
</organism>
<comment type="caution">
    <text evidence="1">The sequence shown here is derived from an EMBL/GenBank/DDBJ whole genome shotgun (WGS) entry which is preliminary data.</text>
</comment>
<name>A0A4R6UDN4_9BURK</name>
<dbReference type="AlphaFoldDB" id="A0A4R6UDN4"/>
<protein>
    <submittedName>
        <fullName evidence="1">Uncharacterized protein</fullName>
    </submittedName>
</protein>
<accession>A0A4R6UDN4</accession>
<dbReference type="EMBL" id="SNYL01000002">
    <property type="protein sequence ID" value="TDQ44811.1"/>
    <property type="molecule type" value="Genomic_DNA"/>
</dbReference>
<dbReference type="RefSeq" id="WP_245988802.1">
    <property type="nucleotide sequence ID" value="NZ_SNYL01000002.1"/>
</dbReference>
<dbReference type="Proteomes" id="UP000295510">
    <property type="component" value="Unassembled WGS sequence"/>
</dbReference>
<evidence type="ECO:0000313" key="2">
    <source>
        <dbReference type="Proteomes" id="UP000295510"/>
    </source>
</evidence>
<proteinExistence type="predicted"/>
<sequence length="100" mass="11495">MQSVYAEAFEREMASSVSEWLDRLPQAIGPCLWERLSDSAAVVRWPDGRLRLCWQPLPDRVMGSIRLPRLAVAFRFEGLSAEQRAQFMRRFDLVLQRGGG</sequence>
<reference evidence="1 2" key="1">
    <citation type="submission" date="2019-03" db="EMBL/GenBank/DDBJ databases">
        <title>Genomic Encyclopedia of Type Strains, Phase IV (KMG-IV): sequencing the most valuable type-strain genomes for metagenomic binning, comparative biology and taxonomic classification.</title>
        <authorList>
            <person name="Goeker M."/>
        </authorList>
    </citation>
    <scope>NUCLEOTIDE SEQUENCE [LARGE SCALE GENOMIC DNA]</scope>
    <source>
        <strain evidence="1 2">DSM 19605</strain>
    </source>
</reference>